<dbReference type="KEGG" id="scu:SCE1572_19080"/>
<dbReference type="InterPro" id="IPR018683">
    <property type="entry name" value="DUF2169"/>
</dbReference>
<dbReference type="AlphaFoldDB" id="S4XTB0"/>
<name>S4XTB0_SORCE</name>
<gene>
    <name evidence="3" type="ORF">SCE1572_19080</name>
</gene>
<accession>S4XTB0</accession>
<feature type="domain" description="DUF2169" evidence="2">
    <location>
        <begin position="24"/>
        <end position="307"/>
    </location>
</feature>
<dbReference type="InterPro" id="IPR051082">
    <property type="entry name" value="Pentapeptide-BTB/POZ_domain"/>
</dbReference>
<dbReference type="EMBL" id="CP003969">
    <property type="protein sequence ID" value="AGP36407.1"/>
    <property type="molecule type" value="Genomic_DNA"/>
</dbReference>
<sequence length="811" mass="86356">MEILNDTGLKLGWLVGRVRPPATSLTVIVKGTFTLAPNAPAALAAPGDRLLLEADRHLDDDPGKSLVYASDFAYFKPRADVLLVGTCRTPRGEAQRASYAALEVGRLRKRIAVIGDRIWDGEVASEPRPFRAMPLRYELSFGGDGFAKNPLGRGRGKVKTAAGVERWPLPNLELPGGLIDSPRQTPDPAGFGPIARAWAQRTAGVGTYDDRWLTERWPGLPEDFDWGYFNAAPHDQQIAGYLRGDEAIALENLHPELPRYEARLPGLRARCFVEAAARGRAEIREVPLHLDTLWIDMDAGRLALVWRGLTPIASRAHDELRRVLLVAEPLAEPPLPASRYREPARWRRPEAPEVAAKPRASGVPGAPDGEPGKPGDVDPDIIAGLEQARAMLEKSGVPRDVIERLRGVTSPDAFLAIVIGELRHDPEAAARLERDSREQTRRLLIEHGHDPALLDEPARPEDPSAAAALTREEVAARAKGGRSFARARLVGLDLSELDLRGLAFTRADLTGARLRGARLDDADLTGARLERADLTRASLARAVAVQAELYGADLTGADLSAANLSEAGLRGAALPGARLDAADLTGATLAQANLERASLREAELGGANLAEVRARGANARGARLRGARLTAADLRGASLDAADLTGCALDGAQLGGASLREASLHGASGERVSMAEADLTGARAVDGASFRRVDLRAARADGSSWTGASLREADLRGATLIRADLSGADLSGANLHRAVLKHANLSKAKLDAALLTAVNLFQGTLEQANLTRADLRGSNLYGCELLDAILAEARLDGANLKATKLAGRSAG</sequence>
<dbReference type="InterPro" id="IPR001646">
    <property type="entry name" value="5peptide_repeat"/>
</dbReference>
<dbReference type="eggNOG" id="COG1357">
    <property type="taxonomic scope" value="Bacteria"/>
</dbReference>
<dbReference type="PANTHER" id="PTHR14136:SF17">
    <property type="entry name" value="BTB_POZ DOMAIN-CONTAINING PROTEIN KCTD9"/>
    <property type="match status" value="1"/>
</dbReference>
<dbReference type="STRING" id="1254432.SCE1572_19080"/>
<organism evidence="3 4">
    <name type="scientific">Sorangium cellulosum So0157-2</name>
    <dbReference type="NCBI Taxonomy" id="1254432"/>
    <lineage>
        <taxon>Bacteria</taxon>
        <taxon>Pseudomonadati</taxon>
        <taxon>Myxococcota</taxon>
        <taxon>Polyangia</taxon>
        <taxon>Polyangiales</taxon>
        <taxon>Polyangiaceae</taxon>
        <taxon>Sorangium</taxon>
    </lineage>
</organism>
<evidence type="ECO:0000256" key="1">
    <source>
        <dbReference type="SAM" id="MobiDB-lite"/>
    </source>
</evidence>
<dbReference type="PATRIC" id="fig|1254432.3.peg.4316"/>
<dbReference type="PANTHER" id="PTHR14136">
    <property type="entry name" value="BTB_POZ DOMAIN-CONTAINING PROTEIN KCTD9"/>
    <property type="match status" value="1"/>
</dbReference>
<reference evidence="3 4" key="1">
    <citation type="journal article" date="2013" name="Sci. Rep.">
        <title>Extraordinary expansion of a Sorangium cellulosum genome from an alkaline milieu.</title>
        <authorList>
            <person name="Han K."/>
            <person name="Li Z.F."/>
            <person name="Peng R."/>
            <person name="Zhu L.P."/>
            <person name="Zhou T."/>
            <person name="Wang L.G."/>
            <person name="Li S.G."/>
            <person name="Zhang X.B."/>
            <person name="Hu W."/>
            <person name="Wu Z.H."/>
            <person name="Qin N."/>
            <person name="Li Y.Z."/>
        </authorList>
    </citation>
    <scope>NUCLEOTIDE SEQUENCE [LARGE SCALE GENOMIC DNA]</scope>
    <source>
        <strain evidence="3 4">So0157-2</strain>
    </source>
</reference>
<dbReference type="eggNOG" id="COG5351">
    <property type="taxonomic scope" value="Bacteria"/>
</dbReference>
<dbReference type="Pfam" id="PF00805">
    <property type="entry name" value="Pentapeptide"/>
    <property type="match status" value="6"/>
</dbReference>
<proteinExistence type="predicted"/>
<feature type="region of interest" description="Disordered" evidence="1">
    <location>
        <begin position="343"/>
        <end position="377"/>
    </location>
</feature>
<dbReference type="RefSeq" id="WP_020735755.1">
    <property type="nucleotide sequence ID" value="NC_021658.1"/>
</dbReference>
<evidence type="ECO:0000313" key="4">
    <source>
        <dbReference type="Proteomes" id="UP000014803"/>
    </source>
</evidence>
<dbReference type="HOGENOM" id="CLU_007055_0_0_7"/>
<protein>
    <recommendedName>
        <fullName evidence="2">DUF2169 domain-containing protein</fullName>
    </recommendedName>
</protein>
<dbReference type="SUPFAM" id="SSF141571">
    <property type="entry name" value="Pentapeptide repeat-like"/>
    <property type="match status" value="2"/>
</dbReference>
<evidence type="ECO:0000313" key="3">
    <source>
        <dbReference type="EMBL" id="AGP36407.1"/>
    </source>
</evidence>
<evidence type="ECO:0000259" key="2">
    <source>
        <dbReference type="Pfam" id="PF09937"/>
    </source>
</evidence>
<dbReference type="Proteomes" id="UP000014803">
    <property type="component" value="Chromosome"/>
</dbReference>
<dbReference type="Gene3D" id="2.160.20.80">
    <property type="entry name" value="E3 ubiquitin-protein ligase SopA"/>
    <property type="match status" value="3"/>
</dbReference>
<dbReference type="Pfam" id="PF09937">
    <property type="entry name" value="DUF2169"/>
    <property type="match status" value="1"/>
</dbReference>
<dbReference type="OrthoDB" id="233093at2"/>